<dbReference type="PATRIC" id="fig|1339316.3.peg.5431"/>
<evidence type="ECO:0000313" key="2">
    <source>
        <dbReference type="Proteomes" id="UP000020773"/>
    </source>
</evidence>
<name>A0A015VP18_BACFG</name>
<dbReference type="RefSeq" id="WP_005803084.1">
    <property type="nucleotide sequence ID" value="NZ_JGDB01000412.1"/>
</dbReference>
<protein>
    <recommendedName>
        <fullName evidence="3">DUF3791 domain-containing protein</fullName>
    </recommendedName>
</protein>
<evidence type="ECO:0000313" key="1">
    <source>
        <dbReference type="EMBL" id="EXY87588.1"/>
    </source>
</evidence>
<organism evidence="1 2">
    <name type="scientific">Bacteroides fragilis str. 3998T(B)3</name>
    <dbReference type="NCBI Taxonomy" id="1339316"/>
    <lineage>
        <taxon>Bacteria</taxon>
        <taxon>Pseudomonadati</taxon>
        <taxon>Bacteroidota</taxon>
        <taxon>Bacteroidia</taxon>
        <taxon>Bacteroidales</taxon>
        <taxon>Bacteroidaceae</taxon>
        <taxon>Bacteroides</taxon>
    </lineage>
</organism>
<reference evidence="1 2" key="1">
    <citation type="submission" date="2014-02" db="EMBL/GenBank/DDBJ databases">
        <authorList>
            <person name="Sears C."/>
            <person name="Carroll K."/>
            <person name="Sack B.R."/>
            <person name="Qadri F."/>
            <person name="Myers L.L."/>
            <person name="Chung G.-T."/>
            <person name="Escheverria P."/>
            <person name="Fraser C.M."/>
            <person name="Sadzewicz L."/>
            <person name="Shefchek K.A."/>
            <person name="Tallon L."/>
            <person name="Das S.P."/>
            <person name="Daugherty S."/>
            <person name="Mongodin E.F."/>
        </authorList>
    </citation>
    <scope>NUCLEOTIDE SEQUENCE [LARGE SCALE GENOMIC DNA]</scope>
    <source>
        <strain evidence="2">3998T(B)3</strain>
    </source>
</reference>
<accession>A0A015VP18</accession>
<dbReference type="AlphaFoldDB" id="A0A015VP18"/>
<dbReference type="Proteomes" id="UP000020773">
    <property type="component" value="Unassembled WGS sequence"/>
</dbReference>
<dbReference type="EMBL" id="JGDB01000412">
    <property type="protein sequence ID" value="EXY87588.1"/>
    <property type="molecule type" value="Genomic_DNA"/>
</dbReference>
<sequence>MMNDDVVKDIIQWQRIGCIVVRLSERLNISPEEAFDVFYESDTCRRFHDPDTGLYLYGDLYVVDEVIRELQDKQG</sequence>
<proteinExistence type="predicted"/>
<evidence type="ECO:0008006" key="3">
    <source>
        <dbReference type="Google" id="ProtNLM"/>
    </source>
</evidence>
<gene>
    <name evidence="1" type="ORF">M125_5793</name>
</gene>
<comment type="caution">
    <text evidence="1">The sequence shown here is derived from an EMBL/GenBank/DDBJ whole genome shotgun (WGS) entry which is preliminary data.</text>
</comment>